<sequence length="808" mass="92997">MLIPRHCKWSISLMERARCQPVVVSISSRRHSTITTLPAFQRQRQCRFLQIQQPFNSYSTKPSSRQNRSVSTSVFGSHFSSSDRTRDWQTDPKIQSFLATATLAQKEQWLQSLLQSTNFKTQEDGSYTKNSSSTQSIDVQAFEVVLEAMATPNAAKLDPGVPRRAEYWMNRLLDLSSTVPELQPTVKCYQYVIQAWANSDKEQPLVIVNRSERWLKELLTEQCSEEDVDMLLPIILSSDEYQQYQEKTTSRSRKQRPSSHVPLRPTIDCFNAFLDGCTRGRPGKNKKTQRIVVQNAKKAEAILRRLISYNHHYQDQATVVFNTDTCNFVIRGWTRCKHDETIHNRVLSIVRLMETYQRENPVHCHVKPNTKSYSMALDALVSVAKRKARNYHHALQNQYYHHDAIMEASPTRPHPPRDKSSQNGMDEMQEAHNILQYMHQLYDAGVDGVVPHRVPYNILITGWAGLASFADYNGVGAETNSPPFKAEEILRTMQSHRDNGFEEAAPDVISYEKVIMAWANSNHPNAGKRASWWLKQLWNEHSRQRNEKYNKEVDLQPTVLTYNAVLKAFARTEGALATENMLLDLGEIYQKDRAPELSPNSESFAIVIRAWLQSADETKDVDERVTSLKRAVEWLSSLREIENEKNLSTAPELYSGVLRICRSAAHPERPFVLDMAREVFDNLQKSRYRADYVSYAALLQVGLRVYRKPERSVERGEFVKSLFFECCDDGLVSNVFLRALSNDPSRECEDIVEDLRQQWPLPPSWSRNVKNRVALAEKSDLSPTERNAHETQKRRQSRQMDHPTTSVA</sequence>
<feature type="compositionally biased region" description="Basic and acidic residues" evidence="2">
    <location>
        <begin position="786"/>
        <end position="801"/>
    </location>
</feature>
<dbReference type="Proteomes" id="UP000693970">
    <property type="component" value="Unassembled WGS sequence"/>
</dbReference>
<dbReference type="EMBL" id="JAGRRH010000010">
    <property type="protein sequence ID" value="KAG7362899.1"/>
    <property type="molecule type" value="Genomic_DNA"/>
</dbReference>
<evidence type="ECO:0000313" key="4">
    <source>
        <dbReference type="Proteomes" id="UP000693970"/>
    </source>
</evidence>
<dbReference type="OrthoDB" id="185373at2759"/>
<organism evidence="3 4">
    <name type="scientific">Nitzschia inconspicua</name>
    <dbReference type="NCBI Taxonomy" id="303405"/>
    <lineage>
        <taxon>Eukaryota</taxon>
        <taxon>Sar</taxon>
        <taxon>Stramenopiles</taxon>
        <taxon>Ochrophyta</taxon>
        <taxon>Bacillariophyta</taxon>
        <taxon>Bacillariophyceae</taxon>
        <taxon>Bacillariophycidae</taxon>
        <taxon>Bacillariales</taxon>
        <taxon>Bacillariaceae</taxon>
        <taxon>Nitzschia</taxon>
    </lineage>
</organism>
<feature type="compositionally biased region" description="Polar residues" evidence="2">
    <location>
        <begin position="57"/>
        <end position="68"/>
    </location>
</feature>
<name>A0A9K3LIB2_9STRA</name>
<feature type="region of interest" description="Disordered" evidence="2">
    <location>
        <begin position="57"/>
        <end position="87"/>
    </location>
</feature>
<evidence type="ECO:0000256" key="2">
    <source>
        <dbReference type="SAM" id="MobiDB-lite"/>
    </source>
</evidence>
<dbReference type="PANTHER" id="PTHR47942">
    <property type="entry name" value="TETRATRICOPEPTIDE REPEAT (TPR)-LIKE SUPERFAMILY PROTEIN-RELATED"/>
    <property type="match status" value="1"/>
</dbReference>
<comment type="caution">
    <text evidence="3">The sequence shown here is derived from an EMBL/GenBank/DDBJ whole genome shotgun (WGS) entry which is preliminary data.</text>
</comment>
<reference evidence="3" key="1">
    <citation type="journal article" date="2021" name="Sci. Rep.">
        <title>Diploid genomic architecture of Nitzschia inconspicua, an elite biomass production diatom.</title>
        <authorList>
            <person name="Oliver A."/>
            <person name="Podell S."/>
            <person name="Pinowska A."/>
            <person name="Traller J.C."/>
            <person name="Smith S.R."/>
            <person name="McClure R."/>
            <person name="Beliaev A."/>
            <person name="Bohutskyi P."/>
            <person name="Hill E.A."/>
            <person name="Rabines A."/>
            <person name="Zheng H."/>
            <person name="Allen L.Z."/>
            <person name="Kuo A."/>
            <person name="Grigoriev I.V."/>
            <person name="Allen A.E."/>
            <person name="Hazlebeck D."/>
            <person name="Allen E.E."/>
        </authorList>
    </citation>
    <scope>NUCLEOTIDE SEQUENCE</scope>
    <source>
        <strain evidence="3">Hildebrandi</strain>
    </source>
</reference>
<evidence type="ECO:0000313" key="3">
    <source>
        <dbReference type="EMBL" id="KAG7362899.1"/>
    </source>
</evidence>
<dbReference type="InterPro" id="IPR051222">
    <property type="entry name" value="PPR/CCM1_RNA-binding"/>
</dbReference>
<dbReference type="PANTHER" id="PTHR47942:SF63">
    <property type="entry name" value="PENTATRICOPEPTIDE REPEAT-CONTAINING PROTEIN"/>
    <property type="match status" value="1"/>
</dbReference>
<proteinExistence type="predicted"/>
<reference evidence="3" key="2">
    <citation type="submission" date="2021-04" db="EMBL/GenBank/DDBJ databases">
        <authorList>
            <person name="Podell S."/>
        </authorList>
    </citation>
    <scope>NUCLEOTIDE SEQUENCE</scope>
    <source>
        <strain evidence="3">Hildebrandi</strain>
    </source>
</reference>
<feature type="compositionally biased region" description="Low complexity" evidence="2">
    <location>
        <begin position="69"/>
        <end position="80"/>
    </location>
</feature>
<gene>
    <name evidence="3" type="ORF">IV203_026259</name>
</gene>
<dbReference type="AlphaFoldDB" id="A0A9K3LIB2"/>
<keyword evidence="4" id="KW-1185">Reference proteome</keyword>
<accession>A0A9K3LIB2</accession>
<keyword evidence="1" id="KW-0677">Repeat</keyword>
<feature type="region of interest" description="Disordered" evidence="2">
    <location>
        <begin position="776"/>
        <end position="808"/>
    </location>
</feature>
<protein>
    <submittedName>
        <fullName evidence="3">Pentatricopeptide repeat protein</fullName>
    </submittedName>
</protein>
<evidence type="ECO:0000256" key="1">
    <source>
        <dbReference type="ARBA" id="ARBA00022737"/>
    </source>
</evidence>